<evidence type="ECO:0000313" key="3">
    <source>
        <dbReference type="Proteomes" id="UP000655868"/>
    </source>
</evidence>
<organism evidence="2 3">
    <name type="scientific">Antrihabitans stalagmiti</name>
    <dbReference type="NCBI Taxonomy" id="2799499"/>
    <lineage>
        <taxon>Bacteria</taxon>
        <taxon>Bacillati</taxon>
        <taxon>Actinomycetota</taxon>
        <taxon>Actinomycetes</taxon>
        <taxon>Mycobacteriales</taxon>
        <taxon>Nocardiaceae</taxon>
        <taxon>Antrihabitans</taxon>
    </lineage>
</organism>
<gene>
    <name evidence="2" type="ORF">JGU71_00410</name>
</gene>
<dbReference type="Gene3D" id="3.20.20.30">
    <property type="entry name" value="Luciferase-like domain"/>
    <property type="match status" value="1"/>
</dbReference>
<keyword evidence="3" id="KW-1185">Reference proteome</keyword>
<dbReference type="PANTHER" id="PTHR43244">
    <property type="match status" value="1"/>
</dbReference>
<dbReference type="InterPro" id="IPR050564">
    <property type="entry name" value="F420-G6PD/mer"/>
</dbReference>
<dbReference type="AlphaFoldDB" id="A0A934NLC3"/>
<comment type="caution">
    <text evidence="2">The sequence shown here is derived from an EMBL/GenBank/DDBJ whole genome shotgun (WGS) entry which is preliminary data.</text>
</comment>
<dbReference type="InterPro" id="IPR036661">
    <property type="entry name" value="Luciferase-like_sf"/>
</dbReference>
<dbReference type="CDD" id="cd01097">
    <property type="entry name" value="Tetrahydromethanopterin_reductase"/>
    <property type="match status" value="1"/>
</dbReference>
<name>A0A934NLC3_9NOCA</name>
<dbReference type="Proteomes" id="UP000655868">
    <property type="component" value="Unassembled WGS sequence"/>
</dbReference>
<dbReference type="GO" id="GO:0016705">
    <property type="term" value="F:oxidoreductase activity, acting on paired donors, with incorporation or reduction of molecular oxygen"/>
    <property type="evidence" value="ECO:0007669"/>
    <property type="project" value="InterPro"/>
</dbReference>
<dbReference type="SUPFAM" id="SSF51679">
    <property type="entry name" value="Bacterial luciferase-like"/>
    <property type="match status" value="1"/>
</dbReference>
<dbReference type="RefSeq" id="WP_199700937.1">
    <property type="nucleotide sequence ID" value="NZ_JAEMNV010000001.1"/>
</dbReference>
<dbReference type="EMBL" id="JAEMNV010000001">
    <property type="protein sequence ID" value="MBJ8337333.1"/>
    <property type="molecule type" value="Genomic_DNA"/>
</dbReference>
<dbReference type="EC" id="1.-.-.-" evidence="2"/>
<evidence type="ECO:0000259" key="1">
    <source>
        <dbReference type="Pfam" id="PF00296"/>
    </source>
</evidence>
<dbReference type="InterPro" id="IPR019919">
    <property type="entry name" value="Lucif-like_OxRdtase_MSMEG_2256"/>
</dbReference>
<protein>
    <submittedName>
        <fullName evidence="2">TIGR03617 family F420-dependent LLM class oxidoreductase</fullName>
        <ecNumber evidence="2">1.-.-.-</ecNumber>
    </submittedName>
</protein>
<reference evidence="2" key="1">
    <citation type="submission" date="2020-12" db="EMBL/GenBank/DDBJ databases">
        <title>Antrihabitans popcorni sp. nov. and Antrihabitans auranticaus sp. nov., isolated from a larva cave.</title>
        <authorList>
            <person name="Lee S.D."/>
            <person name="Kim I.S."/>
        </authorList>
    </citation>
    <scope>NUCLEOTIDE SEQUENCE</scope>
    <source>
        <strain evidence="2">YC3-6</strain>
    </source>
</reference>
<proteinExistence type="predicted"/>
<dbReference type="Pfam" id="PF00296">
    <property type="entry name" value="Bac_luciferase"/>
    <property type="match status" value="1"/>
</dbReference>
<sequence length="346" mass="37898">MEARVKFDTTSTGGLHTIAQDAIAAERAGYSGLWTFEGAHDPFLPLLLAAEHTDNIEIGTSIAVAFARNPLLLATIGWDLQAFSRGRFVLGLGTQIRAHVTRRYSMPWSQPAERMRDMVSAVRAIWASWTDGSRLDHNGPFYQHTLMPPLFMPNPTEVDGFGPPPIYLSAVGPRMTRVAGEVADGLMSHPFCSPQFLREATVPELAAGADAAGKSLSDIVVHHSVMLAIGENEERIAAARSAIRKQMAFYGSTQAYWPILALHDRRELGPRLRAMSKQGEWDRMTDLIDDEFLDAVAVTVRSPSEAADELRRRFDGIVDRLGFNTPYAADPTLLTGLLRALGGTGD</sequence>
<dbReference type="NCBIfam" id="TIGR03617">
    <property type="entry name" value="F420_MSMEG_2256"/>
    <property type="match status" value="1"/>
</dbReference>
<evidence type="ECO:0000313" key="2">
    <source>
        <dbReference type="EMBL" id="MBJ8337333.1"/>
    </source>
</evidence>
<feature type="domain" description="Luciferase-like" evidence="1">
    <location>
        <begin position="10"/>
        <end position="318"/>
    </location>
</feature>
<keyword evidence="2" id="KW-0560">Oxidoreductase</keyword>
<dbReference type="PANTHER" id="PTHR43244:SF2">
    <property type="entry name" value="CONSERVED HYPOTHETICAL ALANINE AND PROLINE-RICH PROTEIN"/>
    <property type="match status" value="1"/>
</dbReference>
<dbReference type="InterPro" id="IPR011251">
    <property type="entry name" value="Luciferase-like_dom"/>
</dbReference>
<accession>A0A934NLC3</accession>